<reference evidence="1 2" key="1">
    <citation type="submission" date="2016-09" db="EMBL/GenBank/DDBJ databases">
        <title>Rhizobium oryziradicis sp. nov., isolated from the root of rice.</title>
        <authorList>
            <person name="Zhao J."/>
            <person name="Zhang X."/>
        </authorList>
    </citation>
    <scope>NUCLEOTIDE SEQUENCE [LARGE SCALE GENOMIC DNA]</scope>
    <source>
        <strain evidence="1 2">14971</strain>
    </source>
</reference>
<evidence type="ECO:0000313" key="2">
    <source>
        <dbReference type="Proteomes" id="UP000185598"/>
    </source>
</evidence>
<keyword evidence="2" id="KW-1185">Reference proteome</keyword>
<comment type="caution">
    <text evidence="1">The sequence shown here is derived from an EMBL/GenBank/DDBJ whole genome shotgun (WGS) entry which is preliminary data.</text>
</comment>
<dbReference type="AlphaFoldDB" id="A0A1Q9A6L9"/>
<evidence type="ECO:0000313" key="1">
    <source>
        <dbReference type="EMBL" id="OLP50233.1"/>
    </source>
</evidence>
<dbReference type="STRING" id="887144.BJF91_12975"/>
<name>A0A1Q9A6L9_9HYPH</name>
<sequence>MPRAYRGRRHYSGRKIREAFGLQQIKRMAALTNKILPDIAATAAGTEQEAVSDALTALLTELQNQDVTPAVLELARNLENALARTNKVSPDKA</sequence>
<dbReference type="Proteomes" id="UP000185598">
    <property type="component" value="Unassembled WGS sequence"/>
</dbReference>
<protein>
    <submittedName>
        <fullName evidence="1">Uncharacterized protein</fullName>
    </submittedName>
</protein>
<organism evidence="1 2">
    <name type="scientific">Allorhizobium taibaishanense</name>
    <dbReference type="NCBI Taxonomy" id="887144"/>
    <lineage>
        <taxon>Bacteria</taxon>
        <taxon>Pseudomonadati</taxon>
        <taxon>Pseudomonadota</taxon>
        <taxon>Alphaproteobacteria</taxon>
        <taxon>Hyphomicrobiales</taxon>
        <taxon>Rhizobiaceae</taxon>
        <taxon>Rhizobium/Agrobacterium group</taxon>
        <taxon>Allorhizobium</taxon>
    </lineage>
</organism>
<dbReference type="EMBL" id="MKIN01000021">
    <property type="protein sequence ID" value="OLP50233.1"/>
    <property type="molecule type" value="Genomic_DNA"/>
</dbReference>
<proteinExistence type="predicted"/>
<accession>A0A1Q9A6L9</accession>
<gene>
    <name evidence="1" type="ORF">BJF91_12975</name>
</gene>